<sequence length="142" mass="16240">ENPHRRPPRPRPAARPRVLHADPRLHPARGHGPRRHALADGLPARPARRRGAARASQPAHRRRGDARPDRHAHRQGVRRDALPRGRRLPGDVRRPRRQGRRGRPGADGALLRDRRRVPRRLRQPDPDDPAGRDQRRLAGRAL</sequence>
<dbReference type="AlphaFoldDB" id="A0A6J4T0C9"/>
<protein>
    <submittedName>
        <fullName evidence="2">Uncharacterized protein</fullName>
    </submittedName>
</protein>
<gene>
    <name evidence="2" type="ORF">AVDCRST_MAG85-2272</name>
</gene>
<feature type="compositionally biased region" description="Basic residues" evidence="1">
    <location>
        <begin position="26"/>
        <end position="36"/>
    </location>
</feature>
<name>A0A6J4T0C9_9ACTN</name>
<organism evidence="2">
    <name type="scientific">uncultured Solirubrobacteraceae bacterium</name>
    <dbReference type="NCBI Taxonomy" id="1162706"/>
    <lineage>
        <taxon>Bacteria</taxon>
        <taxon>Bacillati</taxon>
        <taxon>Actinomycetota</taxon>
        <taxon>Thermoleophilia</taxon>
        <taxon>Solirubrobacterales</taxon>
        <taxon>Solirubrobacteraceae</taxon>
        <taxon>environmental samples</taxon>
    </lineage>
</organism>
<feature type="compositionally biased region" description="Basic residues" evidence="1">
    <location>
        <begin position="94"/>
        <end position="103"/>
    </location>
</feature>
<feature type="non-terminal residue" evidence="2">
    <location>
        <position position="142"/>
    </location>
</feature>
<feature type="non-terminal residue" evidence="2">
    <location>
        <position position="1"/>
    </location>
</feature>
<feature type="compositionally biased region" description="Basic residues" evidence="1">
    <location>
        <begin position="59"/>
        <end position="76"/>
    </location>
</feature>
<accession>A0A6J4T0C9</accession>
<feature type="region of interest" description="Disordered" evidence="1">
    <location>
        <begin position="1"/>
        <end position="142"/>
    </location>
</feature>
<feature type="compositionally biased region" description="Basic and acidic residues" evidence="1">
    <location>
        <begin position="77"/>
        <end position="93"/>
    </location>
</feature>
<dbReference type="EMBL" id="CADCVT010000250">
    <property type="protein sequence ID" value="CAA9509829.1"/>
    <property type="molecule type" value="Genomic_DNA"/>
</dbReference>
<reference evidence="2" key="1">
    <citation type="submission" date="2020-02" db="EMBL/GenBank/DDBJ databases">
        <authorList>
            <person name="Meier V. D."/>
        </authorList>
    </citation>
    <scope>NUCLEOTIDE SEQUENCE</scope>
    <source>
        <strain evidence="2">AVDCRST_MAG85</strain>
    </source>
</reference>
<evidence type="ECO:0000313" key="2">
    <source>
        <dbReference type="EMBL" id="CAA9509829.1"/>
    </source>
</evidence>
<evidence type="ECO:0000256" key="1">
    <source>
        <dbReference type="SAM" id="MobiDB-lite"/>
    </source>
</evidence>
<feature type="compositionally biased region" description="Basic and acidic residues" evidence="1">
    <location>
        <begin position="122"/>
        <end position="136"/>
    </location>
</feature>
<proteinExistence type="predicted"/>
<feature type="compositionally biased region" description="Basic residues" evidence="1">
    <location>
        <begin position="1"/>
        <end position="18"/>
    </location>
</feature>